<sequence length="545" mass="59219">MAGGEAPELRDVLIVGAGFGGIHALARLRDGLGLDALLLDAGAGPGGTWYWNRYPGARCDVESLQYSFSFSDALQQEFDWTERFAAQPEILRYAEFVVDRLDLARSMRFDTRVASAVWDEDAACWTLTASDGRAWRARWVIMATGPLFATHLPDFPGLKDFAGEVYHTGAWPHEPVSFAGKRVAVLGTGSSGVQVSAALAGEAEQLYVLQRTPAHIVPAGNRPLGAAERAEVRARHGELRAQWNAQPGAVMYASLPPAEPVLPANPVSALAVTPEERKAVFERAWAYGGYALHRAFTDLLTDERSSMLATEFLRGKVAEIVKDPATAEALAPRTLYGTKRLILATGFYEMFNQPNVALVDLYRHPLKRFTKAGFETENGHYAVDAVVFATGFDALTGSLTRIDIRGRGGRSLKDEWARGPHTYLGMMTAGFPNLFMVGGPQSCSALANVITANEQQVEWFAECIAEMERRGVTTMEPGEAAQAEWGRLIDELAGPSMVAKGDNWYLGANIPGKARAILLFVGGFPAYKAHCDAEAARGYRSFALA</sequence>
<reference evidence="9" key="1">
    <citation type="journal article" date="2019" name="Int. J. Syst. Evol. Microbiol.">
        <title>The Global Catalogue of Microorganisms (GCM) 10K type strain sequencing project: providing services to taxonomists for standard genome sequencing and annotation.</title>
        <authorList>
            <consortium name="The Broad Institute Genomics Platform"/>
            <consortium name="The Broad Institute Genome Sequencing Center for Infectious Disease"/>
            <person name="Wu L."/>
            <person name="Ma J."/>
        </authorList>
    </citation>
    <scope>NUCLEOTIDE SEQUENCE [LARGE SCALE GENOMIC DNA]</scope>
    <source>
        <strain evidence="9">KCTC 42984</strain>
    </source>
</reference>
<dbReference type="EC" id="1.14.13.-" evidence="8"/>
<dbReference type="Pfam" id="PF00743">
    <property type="entry name" value="FMO-like"/>
    <property type="match status" value="1"/>
</dbReference>
<protein>
    <submittedName>
        <fullName evidence="8">Flavin-containing monooxygenase</fullName>
        <ecNumber evidence="8">1.14.13.-</ecNumber>
    </submittedName>
</protein>
<accession>A0ABV7IPZ4</accession>
<evidence type="ECO:0000313" key="9">
    <source>
        <dbReference type="Proteomes" id="UP001595604"/>
    </source>
</evidence>
<keyword evidence="5" id="KW-0521">NADP</keyword>
<dbReference type="InterPro" id="IPR020946">
    <property type="entry name" value="Flavin_mOase-like"/>
</dbReference>
<dbReference type="PANTHER" id="PTHR43098:SF3">
    <property type="entry name" value="L-ORNITHINE N(5)-MONOOXYGENASE-RELATED"/>
    <property type="match status" value="1"/>
</dbReference>
<keyword evidence="6 8" id="KW-0560">Oxidoreductase</keyword>
<evidence type="ECO:0000256" key="2">
    <source>
        <dbReference type="ARBA" id="ARBA00010139"/>
    </source>
</evidence>
<dbReference type="EMBL" id="JBHRTQ010000001">
    <property type="protein sequence ID" value="MFC3172733.1"/>
    <property type="molecule type" value="Genomic_DNA"/>
</dbReference>
<evidence type="ECO:0000256" key="5">
    <source>
        <dbReference type="ARBA" id="ARBA00022857"/>
    </source>
</evidence>
<keyword evidence="7 8" id="KW-0503">Monooxygenase</keyword>
<comment type="caution">
    <text evidence="8">The sequence shown here is derived from an EMBL/GenBank/DDBJ whole genome shotgun (WGS) entry which is preliminary data.</text>
</comment>
<dbReference type="Proteomes" id="UP001595604">
    <property type="component" value="Unassembled WGS sequence"/>
</dbReference>
<keyword evidence="3" id="KW-0285">Flavoprotein</keyword>
<evidence type="ECO:0000256" key="6">
    <source>
        <dbReference type="ARBA" id="ARBA00023002"/>
    </source>
</evidence>
<dbReference type="PANTHER" id="PTHR43098">
    <property type="entry name" value="L-ORNITHINE N(5)-MONOOXYGENASE-RELATED"/>
    <property type="match status" value="1"/>
</dbReference>
<proteinExistence type="inferred from homology"/>
<dbReference type="Gene3D" id="3.50.50.60">
    <property type="entry name" value="FAD/NAD(P)-binding domain"/>
    <property type="match status" value="2"/>
</dbReference>
<name>A0ABV7IPZ4_9SPHN</name>
<evidence type="ECO:0000256" key="3">
    <source>
        <dbReference type="ARBA" id="ARBA00022630"/>
    </source>
</evidence>
<comment type="cofactor">
    <cofactor evidence="1">
        <name>FAD</name>
        <dbReference type="ChEBI" id="CHEBI:57692"/>
    </cofactor>
</comment>
<gene>
    <name evidence="8" type="ORF">ACFOD9_00560</name>
</gene>
<dbReference type="RefSeq" id="WP_379508130.1">
    <property type="nucleotide sequence ID" value="NZ_JBHRTQ010000001.1"/>
</dbReference>
<keyword evidence="4" id="KW-0274">FAD</keyword>
<dbReference type="InterPro" id="IPR036188">
    <property type="entry name" value="FAD/NAD-bd_sf"/>
</dbReference>
<dbReference type="GO" id="GO:0004497">
    <property type="term" value="F:monooxygenase activity"/>
    <property type="evidence" value="ECO:0007669"/>
    <property type="project" value="UniProtKB-KW"/>
</dbReference>
<evidence type="ECO:0000256" key="4">
    <source>
        <dbReference type="ARBA" id="ARBA00022827"/>
    </source>
</evidence>
<dbReference type="SUPFAM" id="SSF51905">
    <property type="entry name" value="FAD/NAD(P)-binding domain"/>
    <property type="match status" value="2"/>
</dbReference>
<evidence type="ECO:0000256" key="7">
    <source>
        <dbReference type="ARBA" id="ARBA00023033"/>
    </source>
</evidence>
<organism evidence="8 9">
    <name type="scientific">Novosphingobium bradum</name>
    <dbReference type="NCBI Taxonomy" id="1737444"/>
    <lineage>
        <taxon>Bacteria</taxon>
        <taxon>Pseudomonadati</taxon>
        <taxon>Pseudomonadota</taxon>
        <taxon>Alphaproteobacteria</taxon>
        <taxon>Sphingomonadales</taxon>
        <taxon>Sphingomonadaceae</taxon>
        <taxon>Novosphingobium</taxon>
    </lineage>
</organism>
<keyword evidence="9" id="KW-1185">Reference proteome</keyword>
<comment type="similarity">
    <text evidence="2">Belongs to the FAD-binding monooxygenase family.</text>
</comment>
<evidence type="ECO:0000313" key="8">
    <source>
        <dbReference type="EMBL" id="MFC3172733.1"/>
    </source>
</evidence>
<dbReference type="InterPro" id="IPR050775">
    <property type="entry name" value="FAD-binding_Monooxygenases"/>
</dbReference>
<evidence type="ECO:0000256" key="1">
    <source>
        <dbReference type="ARBA" id="ARBA00001974"/>
    </source>
</evidence>
<dbReference type="Pfam" id="PF13450">
    <property type="entry name" value="NAD_binding_8"/>
    <property type="match status" value="1"/>
</dbReference>